<proteinExistence type="predicted"/>
<sequence>MTFKVKFHDDPTNDYGDEDTYEFLVDGVLKVRVSSTGKTYYFPAGVWKTLIAGDGHESGLRLAP</sequence>
<evidence type="ECO:0000313" key="2">
    <source>
        <dbReference type="Proteomes" id="UP001139068"/>
    </source>
</evidence>
<accession>A0ABS9YW48</accession>
<dbReference type="Proteomes" id="UP001139068">
    <property type="component" value="Unassembled WGS sequence"/>
</dbReference>
<dbReference type="RefSeq" id="WP_243071354.1">
    <property type="nucleotide sequence ID" value="NZ_JAIVFL010000001.1"/>
</dbReference>
<reference evidence="1" key="1">
    <citation type="journal article" date="2022" name="ISME J.">
        <title>Identification of active gaseous-alkane degraders at natural gas seeps.</title>
        <authorList>
            <person name="Farhan Ul Haque M."/>
            <person name="Hernandez M."/>
            <person name="Crombie A.T."/>
            <person name="Murrell J.C."/>
        </authorList>
    </citation>
    <scope>NUCLEOTIDE SEQUENCE</scope>
    <source>
        <strain evidence="1">ANDR5</strain>
    </source>
</reference>
<comment type="caution">
    <text evidence="1">The sequence shown here is derived from an EMBL/GenBank/DDBJ whole genome shotgun (WGS) entry which is preliminary data.</text>
</comment>
<evidence type="ECO:0000313" key="1">
    <source>
        <dbReference type="EMBL" id="MCI4674988.1"/>
    </source>
</evidence>
<protein>
    <submittedName>
        <fullName evidence="1">Uncharacterized protein</fullName>
    </submittedName>
</protein>
<organism evidence="1 2">
    <name type="scientific">Candidatus Mycolicibacterium alkanivorans</name>
    <dbReference type="NCBI Taxonomy" id="2954114"/>
    <lineage>
        <taxon>Bacteria</taxon>
        <taxon>Bacillati</taxon>
        <taxon>Actinomycetota</taxon>
        <taxon>Actinomycetes</taxon>
        <taxon>Mycobacteriales</taxon>
        <taxon>Mycobacteriaceae</taxon>
        <taxon>Mycolicibacterium</taxon>
    </lineage>
</organism>
<name>A0ABS9YW48_9MYCO</name>
<dbReference type="EMBL" id="JAIVFL010000001">
    <property type="protein sequence ID" value="MCI4674988.1"/>
    <property type="molecule type" value="Genomic_DNA"/>
</dbReference>
<gene>
    <name evidence="1" type="ORF">K9U37_08785</name>
</gene>
<keyword evidence="2" id="KW-1185">Reference proteome</keyword>